<dbReference type="Pfam" id="PF04325">
    <property type="entry name" value="DUF465"/>
    <property type="match status" value="1"/>
</dbReference>
<dbReference type="eggNOG" id="COG5481">
    <property type="taxonomic scope" value="Bacteria"/>
</dbReference>
<dbReference type="AlphaFoldDB" id="G6XI01"/>
<dbReference type="STRING" id="1088869.GMO_12110"/>
<keyword evidence="2" id="KW-1185">Reference proteome</keyword>
<reference evidence="1 2" key="1">
    <citation type="submission" date="2011-10" db="EMBL/GenBank/DDBJ databases">
        <title>Genome sequence of Gluconobacter morbifer G707, isolated from Drosophila gut.</title>
        <authorList>
            <person name="Lee W.-J."/>
            <person name="Kim E.-K."/>
        </authorList>
    </citation>
    <scope>NUCLEOTIDE SEQUENCE [LARGE SCALE GENOMIC DNA]</scope>
    <source>
        <strain evidence="1 2">G707</strain>
    </source>
</reference>
<evidence type="ECO:0000313" key="2">
    <source>
        <dbReference type="Proteomes" id="UP000004949"/>
    </source>
</evidence>
<protein>
    <recommendedName>
        <fullName evidence="3">DUF465 domain-containing protein</fullName>
    </recommendedName>
</protein>
<gene>
    <name evidence="1" type="ORF">GMO_12110</name>
</gene>
<name>G6XI01_9PROT</name>
<comment type="caution">
    <text evidence="1">The sequence shown here is derived from an EMBL/GenBank/DDBJ whole genome shotgun (WGS) entry which is preliminary data.</text>
</comment>
<sequence length="67" mass="8057">MLTDNNAAMLKRLHELRSEHRDLDTVIERLIHHPLNQLQLQRLKKRKLQLKDEIAWIETRLIPDNIA</sequence>
<organism evidence="1 2">
    <name type="scientific">Gluconobacter morbifer G707</name>
    <dbReference type="NCBI Taxonomy" id="1088869"/>
    <lineage>
        <taxon>Bacteria</taxon>
        <taxon>Pseudomonadati</taxon>
        <taxon>Pseudomonadota</taxon>
        <taxon>Alphaproteobacteria</taxon>
        <taxon>Acetobacterales</taxon>
        <taxon>Acetobacteraceae</taxon>
        <taxon>Gluconobacter</taxon>
    </lineage>
</organism>
<dbReference type="Proteomes" id="UP000004949">
    <property type="component" value="Unassembled WGS sequence"/>
</dbReference>
<proteinExistence type="predicted"/>
<dbReference type="RefSeq" id="WP_008851358.1">
    <property type="nucleotide sequence ID" value="NZ_AGQV01000002.1"/>
</dbReference>
<evidence type="ECO:0008006" key="3">
    <source>
        <dbReference type="Google" id="ProtNLM"/>
    </source>
</evidence>
<dbReference type="OrthoDB" id="7869924at2"/>
<dbReference type="InterPro" id="IPR007420">
    <property type="entry name" value="DUF465"/>
</dbReference>
<dbReference type="EMBL" id="AGQV01000002">
    <property type="protein sequence ID" value="EHH68441.1"/>
    <property type="molecule type" value="Genomic_DNA"/>
</dbReference>
<evidence type="ECO:0000313" key="1">
    <source>
        <dbReference type="EMBL" id="EHH68441.1"/>
    </source>
</evidence>
<dbReference type="Gene3D" id="6.10.280.50">
    <property type="match status" value="1"/>
</dbReference>
<accession>G6XI01</accession>
<dbReference type="InterPro" id="IPR038444">
    <property type="entry name" value="DUF465_sf"/>
</dbReference>
<dbReference type="PATRIC" id="fig|1088869.3.peg.1213"/>